<protein>
    <recommendedName>
        <fullName evidence="2">Mitochondrial splicing suppressor 51-like C-terminal domain-containing protein</fullName>
    </recommendedName>
</protein>
<feature type="compositionally biased region" description="Basic and acidic residues" evidence="1">
    <location>
        <begin position="790"/>
        <end position="806"/>
    </location>
</feature>
<dbReference type="InterPro" id="IPR046824">
    <property type="entry name" value="Mss51-like_C"/>
</dbReference>
<keyword evidence="4" id="KW-1185">Reference proteome</keyword>
<dbReference type="PANTHER" id="PTHR28069">
    <property type="entry name" value="GH20023P"/>
    <property type="match status" value="1"/>
</dbReference>
<feature type="compositionally biased region" description="Acidic residues" evidence="1">
    <location>
        <begin position="827"/>
        <end position="850"/>
    </location>
</feature>
<dbReference type="Proteomes" id="UP000186817">
    <property type="component" value="Unassembled WGS sequence"/>
</dbReference>
<accession>A0A1Q9CXY8</accession>
<evidence type="ECO:0000256" key="1">
    <source>
        <dbReference type="SAM" id="MobiDB-lite"/>
    </source>
</evidence>
<feature type="domain" description="Mitochondrial splicing suppressor 51-like C-terminal" evidence="2">
    <location>
        <begin position="222"/>
        <end position="401"/>
    </location>
</feature>
<evidence type="ECO:0000313" key="3">
    <source>
        <dbReference type="EMBL" id="OLP87786.1"/>
    </source>
</evidence>
<evidence type="ECO:0000313" key="4">
    <source>
        <dbReference type="Proteomes" id="UP000186817"/>
    </source>
</evidence>
<dbReference type="OrthoDB" id="425138at2759"/>
<sequence>MGYLQSAEEALAAENWRNAAELFSKAINELRENLAAGPDVDGLVEAYSGRGQALAEMGRQRGTLPRQAETLKAALADARAAAALAARGAGGIGPVRAVKALQSTLQETGQSLEEAQAAARALLDGPAARASHKVHQELQQLAQGSDTSRLCAEMDAAADDGWSPGTFRWPSRMTLPELPAGKPAAAGLSDKGWGPYLRSRGGEEMVRAARAKAIMLDALSFPLSLAWILSQESVVQWPKEPRPADWELHVVVLGATSKAEVRVWRDSKYWDELAELLRHRCKVRLHFVGPEISRSSGFSDLSEVHQVEPPCAKHFFQQRPDLRPENTVCAVFNGGYGNFVASGRDELFWSWLPDLLFLAESQYLCAFFCANDYADLRGEMAVHTTILGSCFALAPRENPFAMATVYSGEDDSGEWFSGNAFTFVTCGYQKACRHSAAVDDTCGHTEESRLSDSVRKVLEAAVLKHARACQGQKLPSVEASRKCPPVQLGTTSEGSLRRSMAMEAEGSESDDLVYSGPDFPEELDEFLAYGVREHDGDFEAISEDFLEIAQGLDEELVERAYEFYSPEALRRRWRFLTALESEPVRGASASSSASSADMPGPRPGDVRNQTDPMEMPHLSFFSEDVRDQIKAIYDDVQAKLPSSYLEQAEDDEDVLCENSDSIAPEMSVSGKSGSGAVDGEGVADADDQDAGTDDGDVSDSDSELSDSMEDTAVSLFGTADLNEILANLSRPEVDALQIAEEALTPVKKPVTRAHDTVPSDGESEQAYQARRRALKDSSKRLVRNSFGAEQDQKRQMRSPPEPRCEVKSVSASQISGTARALQLVDPNDSEAETDAAETESNASEDADYEEDQDVRIRTMLQLLRQAPNGDCPWDVWLEATRAWPQLKIRLDDPGICRRGQGLRVEFSVDKLKSALEEERAERFVRNEKRKERRSKNGVVELVREAERRRDMMSGRWDFKDLMLVST</sequence>
<feature type="region of interest" description="Disordered" evidence="1">
    <location>
        <begin position="663"/>
        <end position="707"/>
    </location>
</feature>
<comment type="caution">
    <text evidence="3">The sequence shown here is derived from an EMBL/GenBank/DDBJ whole genome shotgun (WGS) entry which is preliminary data.</text>
</comment>
<gene>
    <name evidence="3" type="ORF">AK812_SmicGene30947</name>
</gene>
<feature type="compositionally biased region" description="Acidic residues" evidence="1">
    <location>
        <begin position="681"/>
        <end position="707"/>
    </location>
</feature>
<dbReference type="Pfam" id="PF20179">
    <property type="entry name" value="MSS51_C"/>
    <property type="match status" value="1"/>
</dbReference>
<proteinExistence type="predicted"/>
<dbReference type="AlphaFoldDB" id="A0A1Q9CXY8"/>
<name>A0A1Q9CXY8_SYMMI</name>
<feature type="compositionally biased region" description="Low complexity" evidence="1">
    <location>
        <begin position="587"/>
        <end position="596"/>
    </location>
</feature>
<dbReference type="PANTHER" id="PTHR28069:SF1">
    <property type="entry name" value="PROTEIN MSS51, MITOCHONDRIAL"/>
    <property type="match status" value="1"/>
</dbReference>
<feature type="region of interest" description="Disordered" evidence="1">
    <location>
        <begin position="747"/>
        <end position="850"/>
    </location>
</feature>
<dbReference type="EMBL" id="LSRX01000842">
    <property type="protein sequence ID" value="OLP87786.1"/>
    <property type="molecule type" value="Genomic_DNA"/>
</dbReference>
<evidence type="ECO:0000259" key="2">
    <source>
        <dbReference type="Pfam" id="PF20179"/>
    </source>
</evidence>
<reference evidence="3 4" key="1">
    <citation type="submission" date="2016-02" db="EMBL/GenBank/DDBJ databases">
        <title>Genome analysis of coral dinoflagellate symbionts highlights evolutionary adaptations to a symbiotic lifestyle.</title>
        <authorList>
            <person name="Aranda M."/>
            <person name="Li Y."/>
            <person name="Liew Y.J."/>
            <person name="Baumgarten S."/>
            <person name="Simakov O."/>
            <person name="Wilson M."/>
            <person name="Piel J."/>
            <person name="Ashoor H."/>
            <person name="Bougouffa S."/>
            <person name="Bajic V.B."/>
            <person name="Ryu T."/>
            <person name="Ravasi T."/>
            <person name="Bayer T."/>
            <person name="Micklem G."/>
            <person name="Kim H."/>
            <person name="Bhak J."/>
            <person name="Lajeunesse T.C."/>
            <person name="Voolstra C.R."/>
        </authorList>
    </citation>
    <scope>NUCLEOTIDE SEQUENCE [LARGE SCALE GENOMIC DNA]</scope>
    <source>
        <strain evidence="3 4">CCMP2467</strain>
    </source>
</reference>
<feature type="region of interest" description="Disordered" evidence="1">
    <location>
        <begin position="584"/>
        <end position="614"/>
    </location>
</feature>
<organism evidence="3 4">
    <name type="scientific">Symbiodinium microadriaticum</name>
    <name type="common">Dinoflagellate</name>
    <name type="synonym">Zooxanthella microadriatica</name>
    <dbReference type="NCBI Taxonomy" id="2951"/>
    <lineage>
        <taxon>Eukaryota</taxon>
        <taxon>Sar</taxon>
        <taxon>Alveolata</taxon>
        <taxon>Dinophyceae</taxon>
        <taxon>Suessiales</taxon>
        <taxon>Symbiodiniaceae</taxon>
        <taxon>Symbiodinium</taxon>
    </lineage>
</organism>